<evidence type="ECO:0000256" key="1">
    <source>
        <dbReference type="SAM" id="SignalP"/>
    </source>
</evidence>
<dbReference type="Proteomes" id="UP000036681">
    <property type="component" value="Unplaced"/>
</dbReference>
<dbReference type="AlphaFoldDB" id="A0A0M3HME0"/>
<feature type="signal peptide" evidence="1">
    <location>
        <begin position="1"/>
        <end position="19"/>
    </location>
</feature>
<protein>
    <submittedName>
        <fullName evidence="3">Secreted protein</fullName>
    </submittedName>
</protein>
<proteinExistence type="predicted"/>
<sequence length="49" mass="5540">MLVVLCWLLVAIHSTILKATQLQVNGQRMDSGEQPAYGCFSCWNKATWQ</sequence>
<feature type="chain" id="PRO_5005656529" evidence="1">
    <location>
        <begin position="20"/>
        <end position="49"/>
    </location>
</feature>
<name>A0A0M3HME0_ASCLU</name>
<dbReference type="WBParaSite" id="ALUE_0000268501-mRNA-1">
    <property type="protein sequence ID" value="ALUE_0000268501-mRNA-1"/>
    <property type="gene ID" value="ALUE_0000268501"/>
</dbReference>
<evidence type="ECO:0000313" key="2">
    <source>
        <dbReference type="Proteomes" id="UP000036681"/>
    </source>
</evidence>
<evidence type="ECO:0000313" key="3">
    <source>
        <dbReference type="WBParaSite" id="ALUE_0000268501-mRNA-1"/>
    </source>
</evidence>
<accession>A0A0M3HME0</accession>
<reference evidence="3" key="1">
    <citation type="submission" date="2017-02" db="UniProtKB">
        <authorList>
            <consortium name="WormBaseParasite"/>
        </authorList>
    </citation>
    <scope>IDENTIFICATION</scope>
</reference>
<organism evidence="2 3">
    <name type="scientific">Ascaris lumbricoides</name>
    <name type="common">Giant roundworm</name>
    <dbReference type="NCBI Taxonomy" id="6252"/>
    <lineage>
        <taxon>Eukaryota</taxon>
        <taxon>Metazoa</taxon>
        <taxon>Ecdysozoa</taxon>
        <taxon>Nematoda</taxon>
        <taxon>Chromadorea</taxon>
        <taxon>Rhabditida</taxon>
        <taxon>Spirurina</taxon>
        <taxon>Ascaridomorpha</taxon>
        <taxon>Ascaridoidea</taxon>
        <taxon>Ascarididae</taxon>
        <taxon>Ascaris</taxon>
    </lineage>
</organism>
<keyword evidence="2" id="KW-1185">Reference proteome</keyword>
<keyword evidence="1" id="KW-0732">Signal</keyword>